<keyword evidence="1" id="KW-0963">Cytoplasm</keyword>
<reference evidence="4" key="2">
    <citation type="submission" date="2009-11" db="EMBL/GenBank/DDBJ databases">
        <title>The Genome Sequence of Allomyces macrogynus strain ATCC 38327.</title>
        <authorList>
            <consortium name="The Broad Institute Genome Sequencing Platform"/>
            <person name="Russ C."/>
            <person name="Cuomo C."/>
            <person name="Shea T."/>
            <person name="Young S.K."/>
            <person name="Zeng Q."/>
            <person name="Koehrsen M."/>
            <person name="Haas B."/>
            <person name="Borodovsky M."/>
            <person name="Guigo R."/>
            <person name="Alvarado L."/>
            <person name="Berlin A."/>
            <person name="Borenstein D."/>
            <person name="Chen Z."/>
            <person name="Engels R."/>
            <person name="Freedman E."/>
            <person name="Gellesch M."/>
            <person name="Goldberg J."/>
            <person name="Griggs A."/>
            <person name="Gujja S."/>
            <person name="Heiman D."/>
            <person name="Hepburn T."/>
            <person name="Howarth C."/>
            <person name="Jen D."/>
            <person name="Larson L."/>
            <person name="Lewis B."/>
            <person name="Mehta T."/>
            <person name="Park D."/>
            <person name="Pearson M."/>
            <person name="Roberts A."/>
            <person name="Saif S."/>
            <person name="Shenoy N."/>
            <person name="Sisk P."/>
            <person name="Stolte C."/>
            <person name="Sykes S."/>
            <person name="Walk T."/>
            <person name="White J."/>
            <person name="Yandava C."/>
            <person name="Burger G."/>
            <person name="Gray M.W."/>
            <person name="Holland P.W.H."/>
            <person name="King N."/>
            <person name="Lang F.B.F."/>
            <person name="Roger A.J."/>
            <person name="Ruiz-Trillo I."/>
            <person name="Lander E."/>
            <person name="Nusbaum C."/>
        </authorList>
    </citation>
    <scope>NUCLEOTIDE SEQUENCE [LARGE SCALE GENOMIC DNA]</scope>
    <source>
        <strain evidence="4">ATCC 38327</strain>
    </source>
</reference>
<comment type="similarity">
    <text evidence="1">Belongs to the PTPA-type PPIase family.</text>
</comment>
<evidence type="ECO:0000313" key="3">
    <source>
        <dbReference type="EMBL" id="KNE71485.1"/>
    </source>
</evidence>
<dbReference type="InterPro" id="IPR037218">
    <property type="entry name" value="PTPA_sf"/>
</dbReference>
<comment type="function">
    <text evidence="1">PPIases accelerate the folding of proteins. It catalyzes the cis-trans isomerization of proline imidic peptide bonds in oligopeptides.</text>
</comment>
<dbReference type="AlphaFoldDB" id="A0A0L0T9W0"/>
<evidence type="ECO:0000256" key="2">
    <source>
        <dbReference type="SAM" id="MobiDB-lite"/>
    </source>
</evidence>
<dbReference type="eggNOG" id="KOG2867">
    <property type="taxonomic scope" value="Eukaryota"/>
</dbReference>
<dbReference type="GO" id="GO:0005634">
    <property type="term" value="C:nucleus"/>
    <property type="evidence" value="ECO:0007669"/>
    <property type="project" value="TreeGrafter"/>
</dbReference>
<dbReference type="GO" id="GO:0008160">
    <property type="term" value="F:protein tyrosine phosphatase activator activity"/>
    <property type="evidence" value="ECO:0007669"/>
    <property type="project" value="TreeGrafter"/>
</dbReference>
<accession>A0A0L0T9W0</accession>
<comment type="catalytic activity">
    <reaction evidence="1">
        <text>[protein]-peptidylproline (omega=180) = [protein]-peptidylproline (omega=0)</text>
        <dbReference type="Rhea" id="RHEA:16237"/>
        <dbReference type="Rhea" id="RHEA-COMP:10747"/>
        <dbReference type="Rhea" id="RHEA-COMP:10748"/>
        <dbReference type="ChEBI" id="CHEBI:83833"/>
        <dbReference type="ChEBI" id="CHEBI:83834"/>
        <dbReference type="EC" id="5.2.1.8"/>
    </reaction>
</comment>
<evidence type="ECO:0000313" key="4">
    <source>
        <dbReference type="Proteomes" id="UP000054350"/>
    </source>
</evidence>
<dbReference type="Pfam" id="PF03095">
    <property type="entry name" value="PTPA"/>
    <property type="match status" value="1"/>
</dbReference>
<evidence type="ECO:0000256" key="1">
    <source>
        <dbReference type="RuleBase" id="RU361210"/>
    </source>
</evidence>
<keyword evidence="1" id="KW-0697">Rotamase</keyword>
<proteinExistence type="inferred from homology"/>
<dbReference type="STRING" id="578462.A0A0L0T9W0"/>
<comment type="subcellular location">
    <subcellularLocation>
        <location evidence="1">Cytoplasm</location>
    </subcellularLocation>
</comment>
<dbReference type="GO" id="GO:0005737">
    <property type="term" value="C:cytoplasm"/>
    <property type="evidence" value="ECO:0007669"/>
    <property type="project" value="UniProtKB-SubCell"/>
</dbReference>
<feature type="region of interest" description="Disordered" evidence="2">
    <location>
        <begin position="1"/>
        <end position="23"/>
    </location>
</feature>
<dbReference type="VEuPathDB" id="FungiDB:AMAG_20367"/>
<organism evidence="3 4">
    <name type="scientific">Allomyces macrogynus (strain ATCC 38327)</name>
    <name type="common">Allomyces javanicus var. macrogynus</name>
    <dbReference type="NCBI Taxonomy" id="578462"/>
    <lineage>
        <taxon>Eukaryota</taxon>
        <taxon>Fungi</taxon>
        <taxon>Fungi incertae sedis</taxon>
        <taxon>Blastocladiomycota</taxon>
        <taxon>Blastocladiomycetes</taxon>
        <taxon>Blastocladiales</taxon>
        <taxon>Blastocladiaceae</taxon>
        <taxon>Allomyces</taxon>
    </lineage>
</organism>
<keyword evidence="1" id="KW-0413">Isomerase</keyword>
<keyword evidence="4" id="KW-1185">Reference proteome</keyword>
<dbReference type="EC" id="5.2.1.8" evidence="1"/>
<sequence>MLDELEKIADATPPEENPKTRFGNPSFRFFYDRVQKALPTLLEPVVRPREAIVEVAKYLEKSFGDRKRIDYGTGHEANFMAFLYVRCRPFRGSRFAGAVITHHFRGK</sequence>
<gene>
    <name evidence="3" type="ORF">AMAG_20367</name>
</gene>
<dbReference type="PANTHER" id="PTHR10012:SF5">
    <property type="entry name" value="SERINE_THREONINE-PROTEIN PHOSPHATASE 2A ACTIVATOR 2"/>
    <property type="match status" value="1"/>
</dbReference>
<dbReference type="EMBL" id="GG745372">
    <property type="protein sequence ID" value="KNE71485.1"/>
    <property type="molecule type" value="Genomic_DNA"/>
</dbReference>
<dbReference type="InterPro" id="IPR004327">
    <property type="entry name" value="Phstyr_phstse_ac"/>
</dbReference>
<dbReference type="OrthoDB" id="16120at2759"/>
<name>A0A0L0T9W0_ALLM3</name>
<dbReference type="Proteomes" id="UP000054350">
    <property type="component" value="Unassembled WGS sequence"/>
</dbReference>
<dbReference type="GO" id="GO:0007052">
    <property type="term" value="P:mitotic spindle organization"/>
    <property type="evidence" value="ECO:0007669"/>
    <property type="project" value="TreeGrafter"/>
</dbReference>
<dbReference type="GO" id="GO:0003755">
    <property type="term" value="F:peptidyl-prolyl cis-trans isomerase activity"/>
    <property type="evidence" value="ECO:0007669"/>
    <property type="project" value="UniProtKB-KW"/>
</dbReference>
<reference evidence="3 4" key="1">
    <citation type="submission" date="2009-11" db="EMBL/GenBank/DDBJ databases">
        <title>Annotation of Allomyces macrogynus ATCC 38327.</title>
        <authorList>
            <consortium name="The Broad Institute Genome Sequencing Platform"/>
            <person name="Russ C."/>
            <person name="Cuomo C."/>
            <person name="Burger G."/>
            <person name="Gray M.W."/>
            <person name="Holland P.W.H."/>
            <person name="King N."/>
            <person name="Lang F.B.F."/>
            <person name="Roger A.J."/>
            <person name="Ruiz-Trillo I."/>
            <person name="Young S.K."/>
            <person name="Zeng Q."/>
            <person name="Gargeya S."/>
            <person name="Fitzgerald M."/>
            <person name="Haas B."/>
            <person name="Abouelleil A."/>
            <person name="Alvarado L."/>
            <person name="Arachchi H.M."/>
            <person name="Berlin A."/>
            <person name="Chapman S.B."/>
            <person name="Gearin G."/>
            <person name="Goldberg J."/>
            <person name="Griggs A."/>
            <person name="Gujja S."/>
            <person name="Hansen M."/>
            <person name="Heiman D."/>
            <person name="Howarth C."/>
            <person name="Larimer J."/>
            <person name="Lui A."/>
            <person name="MacDonald P.J.P."/>
            <person name="McCowen C."/>
            <person name="Montmayeur A."/>
            <person name="Murphy C."/>
            <person name="Neiman D."/>
            <person name="Pearson M."/>
            <person name="Priest M."/>
            <person name="Roberts A."/>
            <person name="Saif S."/>
            <person name="Shea T."/>
            <person name="Sisk P."/>
            <person name="Stolte C."/>
            <person name="Sykes S."/>
            <person name="Wortman J."/>
            <person name="Nusbaum C."/>
            <person name="Birren B."/>
        </authorList>
    </citation>
    <scope>NUCLEOTIDE SEQUENCE [LARGE SCALE GENOMIC DNA]</scope>
    <source>
        <strain evidence="3 4">ATCC 38327</strain>
    </source>
</reference>
<protein>
    <recommendedName>
        <fullName evidence="1">Serine/threonine-protein phosphatase 2A activator</fullName>
        <ecNumber evidence="1">5.2.1.8</ecNumber>
    </recommendedName>
    <alternativeName>
        <fullName evidence="1">Phosphotyrosyl phosphatase activator</fullName>
    </alternativeName>
</protein>
<dbReference type="SUPFAM" id="SSF140984">
    <property type="entry name" value="PTPA-like"/>
    <property type="match status" value="1"/>
</dbReference>
<dbReference type="PANTHER" id="PTHR10012">
    <property type="entry name" value="SERINE/THREONINE-PROTEIN PHOSPHATASE 2A REGULATORY SUBUNIT B"/>
    <property type="match status" value="1"/>
</dbReference>
<dbReference type="GO" id="GO:0000159">
    <property type="term" value="C:protein phosphatase type 2A complex"/>
    <property type="evidence" value="ECO:0007669"/>
    <property type="project" value="TreeGrafter"/>
</dbReference>